<organism evidence="3 4">
    <name type="scientific">Cellulomonas carbonis T26</name>
    <dbReference type="NCBI Taxonomy" id="947969"/>
    <lineage>
        <taxon>Bacteria</taxon>
        <taxon>Bacillati</taxon>
        <taxon>Actinomycetota</taxon>
        <taxon>Actinomycetes</taxon>
        <taxon>Micrococcales</taxon>
        <taxon>Cellulomonadaceae</taxon>
        <taxon>Cellulomonas</taxon>
    </lineage>
</organism>
<sequence length="172" mass="18522">PSRAAGAGPDCGGPDSYEPPTGTATFYTSTPSEAGDGSNGRLPRSAMSALGWCVDARGNAQWLRADAAAALTRLNEAFRAAFGENVAVDMSYRSYEDQVAMREHYGSVAARPGTSNHGWGTAFDTWEWSAYAFGSARYEWLVSNGPAYGWVAPSWAREGGSNPEYWHFEYVG</sequence>
<keyword evidence="4" id="KW-1185">Reference proteome</keyword>
<feature type="region of interest" description="Disordered" evidence="1">
    <location>
        <begin position="1"/>
        <end position="42"/>
    </location>
</feature>
<evidence type="ECO:0000256" key="1">
    <source>
        <dbReference type="SAM" id="MobiDB-lite"/>
    </source>
</evidence>
<evidence type="ECO:0000313" key="4">
    <source>
        <dbReference type="Proteomes" id="UP000029839"/>
    </source>
</evidence>
<dbReference type="EMBL" id="AXCY01000027">
    <property type="protein sequence ID" value="KGM11239.1"/>
    <property type="molecule type" value="Genomic_DNA"/>
</dbReference>
<evidence type="ECO:0000313" key="3">
    <source>
        <dbReference type="EMBL" id="KGM11239.1"/>
    </source>
</evidence>
<reference evidence="3 4" key="1">
    <citation type="submission" date="2013-08" db="EMBL/GenBank/DDBJ databases">
        <title>Genome sequencing of Cellulomonas carbonis T26.</title>
        <authorList>
            <person name="Chen F."/>
            <person name="Li Y."/>
            <person name="Wang G."/>
        </authorList>
    </citation>
    <scope>NUCLEOTIDE SEQUENCE [LARGE SCALE GENOMIC DNA]</scope>
    <source>
        <strain evidence="3 4">T26</strain>
    </source>
</reference>
<dbReference type="AlphaFoldDB" id="A0A0A0BVT4"/>
<reference evidence="3 4" key="2">
    <citation type="journal article" date="2015" name="Stand. Genomic Sci.">
        <title>Draft genome sequence of Cellulomonas carbonis T26(T) and comparative analysis of six Cellulomonas genomes.</title>
        <authorList>
            <person name="Zhuang W."/>
            <person name="Zhang S."/>
            <person name="Xia X."/>
            <person name="Wang G."/>
        </authorList>
    </citation>
    <scope>NUCLEOTIDE SEQUENCE [LARGE SCALE GENOMIC DNA]</scope>
    <source>
        <strain evidence="3 4">T26</strain>
    </source>
</reference>
<dbReference type="InterPro" id="IPR003709">
    <property type="entry name" value="VanY-like_core_dom"/>
</dbReference>
<dbReference type="Proteomes" id="UP000029839">
    <property type="component" value="Unassembled WGS sequence"/>
</dbReference>
<comment type="caution">
    <text evidence="3">The sequence shown here is derived from an EMBL/GenBank/DDBJ whole genome shotgun (WGS) entry which is preliminary data.</text>
</comment>
<dbReference type="Gene3D" id="3.30.1380.10">
    <property type="match status" value="1"/>
</dbReference>
<dbReference type="RefSeq" id="WP_202595155.1">
    <property type="nucleotide sequence ID" value="NZ_AXCY01000027.1"/>
</dbReference>
<protein>
    <submittedName>
        <fullName evidence="3">Peptidase M15B and M15C DD-carboxypeptidase VanY/endolysin</fullName>
    </submittedName>
</protein>
<feature type="domain" description="D-alanyl-D-alanine carboxypeptidase-like core" evidence="2">
    <location>
        <begin position="62"/>
        <end position="172"/>
    </location>
</feature>
<keyword evidence="3" id="KW-0378">Hydrolase</keyword>
<accession>A0A0A0BVT4</accession>
<feature type="compositionally biased region" description="Polar residues" evidence="1">
    <location>
        <begin position="22"/>
        <end position="32"/>
    </location>
</feature>
<dbReference type="GO" id="GO:0006508">
    <property type="term" value="P:proteolysis"/>
    <property type="evidence" value="ECO:0007669"/>
    <property type="project" value="InterPro"/>
</dbReference>
<dbReference type="SUPFAM" id="SSF55166">
    <property type="entry name" value="Hedgehog/DD-peptidase"/>
    <property type="match status" value="1"/>
</dbReference>
<dbReference type="GO" id="GO:0004180">
    <property type="term" value="F:carboxypeptidase activity"/>
    <property type="evidence" value="ECO:0007669"/>
    <property type="project" value="UniProtKB-KW"/>
</dbReference>
<dbReference type="InterPro" id="IPR009045">
    <property type="entry name" value="Zn_M74/Hedgehog-like"/>
</dbReference>
<feature type="non-terminal residue" evidence="3">
    <location>
        <position position="1"/>
    </location>
</feature>
<feature type="compositionally biased region" description="Low complexity" evidence="1">
    <location>
        <begin position="1"/>
        <end position="15"/>
    </location>
</feature>
<proteinExistence type="predicted"/>
<keyword evidence="3" id="KW-0645">Protease</keyword>
<name>A0A0A0BVT4_9CELL</name>
<gene>
    <name evidence="3" type="ORF">N868_11535</name>
</gene>
<keyword evidence="3" id="KW-0121">Carboxypeptidase</keyword>
<dbReference type="Pfam" id="PF02557">
    <property type="entry name" value="VanY"/>
    <property type="match status" value="1"/>
</dbReference>
<dbReference type="CDD" id="cd14814">
    <property type="entry name" value="Peptidase_M15"/>
    <property type="match status" value="1"/>
</dbReference>
<evidence type="ECO:0000259" key="2">
    <source>
        <dbReference type="Pfam" id="PF02557"/>
    </source>
</evidence>